<name>A0A3E3JY33_9FIRM</name>
<evidence type="ECO:0000313" key="2">
    <source>
        <dbReference type="EMBL" id="RGE84339.1"/>
    </source>
</evidence>
<feature type="non-terminal residue" evidence="2">
    <location>
        <position position="176"/>
    </location>
</feature>
<dbReference type="RefSeq" id="WP_181968452.1">
    <property type="nucleotide sequence ID" value="NZ_QVLX01000018.1"/>
</dbReference>
<dbReference type="Proteomes" id="UP000261080">
    <property type="component" value="Unassembled WGS sequence"/>
</dbReference>
<dbReference type="Gene3D" id="2.40.30.200">
    <property type="match status" value="1"/>
</dbReference>
<keyword evidence="3" id="KW-1185">Reference proteome</keyword>
<accession>A0A3E3JY33</accession>
<comment type="caution">
    <text evidence="2">The sequence shown here is derived from an EMBL/GenBank/DDBJ whole genome shotgun (WGS) entry which is preliminary data.</text>
</comment>
<protein>
    <recommendedName>
        <fullName evidence="1">Siphovirus-type tail component RIFT-related domain-containing protein</fullName>
    </recommendedName>
</protein>
<gene>
    <name evidence="2" type="ORF">DW016_15725</name>
</gene>
<dbReference type="AlphaFoldDB" id="A0A3E3JY33"/>
<sequence>MGLLKAIFNEKELPIMITKVNRNITPSFTNETVSIGSAKGEIFQYNVYKSKQIEISYQIYNRRAEYLVNFRRGLSALIYTDEPKKLIFSDEPNIYYNAILDGEQTLEEEEYKSSGILRFLIPDGVAHSVAEKTAENYGSNQITLENNGTESVPINIKTTMKSDNGYIAFTLGDRFY</sequence>
<dbReference type="Pfam" id="PF05709">
    <property type="entry name" value="Sipho_tail"/>
    <property type="match status" value="1"/>
</dbReference>
<dbReference type="InterPro" id="IPR008841">
    <property type="entry name" value="Siphovirus-type_tail_N"/>
</dbReference>
<evidence type="ECO:0000259" key="1">
    <source>
        <dbReference type="Pfam" id="PF05709"/>
    </source>
</evidence>
<feature type="domain" description="Siphovirus-type tail component RIFT-related" evidence="1">
    <location>
        <begin position="20"/>
        <end position="116"/>
    </location>
</feature>
<proteinExistence type="predicted"/>
<dbReference type="EMBL" id="QVLX01000018">
    <property type="protein sequence ID" value="RGE84339.1"/>
    <property type="molecule type" value="Genomic_DNA"/>
</dbReference>
<reference evidence="2 3" key="1">
    <citation type="submission" date="2018-08" db="EMBL/GenBank/DDBJ databases">
        <title>A genome reference for cultivated species of the human gut microbiota.</title>
        <authorList>
            <person name="Zou Y."/>
            <person name="Xue W."/>
            <person name="Luo G."/>
        </authorList>
    </citation>
    <scope>NUCLEOTIDE SEQUENCE [LARGE SCALE GENOMIC DNA]</scope>
    <source>
        <strain evidence="2 3">AF37-2AT</strain>
    </source>
</reference>
<evidence type="ECO:0000313" key="3">
    <source>
        <dbReference type="Proteomes" id="UP000261080"/>
    </source>
</evidence>
<organism evidence="2 3">
    <name type="scientific">Sellimonas intestinalis</name>
    <dbReference type="NCBI Taxonomy" id="1653434"/>
    <lineage>
        <taxon>Bacteria</taxon>
        <taxon>Bacillati</taxon>
        <taxon>Bacillota</taxon>
        <taxon>Clostridia</taxon>
        <taxon>Lachnospirales</taxon>
        <taxon>Lachnospiraceae</taxon>
        <taxon>Sellimonas</taxon>
    </lineage>
</organism>
<dbReference type="NCBIfam" id="TIGR01633">
    <property type="entry name" value="phi3626_gp14_N"/>
    <property type="match status" value="1"/>
</dbReference>
<dbReference type="InterPro" id="IPR006520">
    <property type="entry name" value="Dit_BPSPP_N"/>
</dbReference>